<keyword evidence="4" id="KW-1185">Reference proteome</keyword>
<dbReference type="PATRIC" id="fig|1136941.3.peg.2685"/>
<dbReference type="InterPro" id="IPR013538">
    <property type="entry name" value="ASHA1/2-like_C"/>
</dbReference>
<dbReference type="SUPFAM" id="SSF55961">
    <property type="entry name" value="Bet v1-like"/>
    <property type="match status" value="1"/>
</dbReference>
<evidence type="ECO:0000313" key="4">
    <source>
        <dbReference type="Proteomes" id="UP000063789"/>
    </source>
</evidence>
<gene>
    <name evidence="3" type="ORF">ACH46_13195</name>
</gene>
<dbReference type="Gene3D" id="3.30.530.20">
    <property type="match status" value="1"/>
</dbReference>
<dbReference type="Pfam" id="PF08327">
    <property type="entry name" value="AHSA1"/>
    <property type="match status" value="1"/>
</dbReference>
<dbReference type="CDD" id="cd07814">
    <property type="entry name" value="SRPBCC_CalC_Aha1-like"/>
    <property type="match status" value="1"/>
</dbReference>
<reference evidence="3 4" key="2">
    <citation type="journal article" date="2017" name="Int. J. Syst. Evol. Microbiol.">
        <title>Gordonia phthalatica sp. nov., a di-n-butyl phthalate-degrading bacterium isolated from activated sludge.</title>
        <authorList>
            <person name="Jin D."/>
            <person name="Kong X."/>
            <person name="Jia M."/>
            <person name="Yu X."/>
            <person name="Wang X."/>
            <person name="Zhuang X."/>
            <person name="Deng Y."/>
            <person name="Bai Z."/>
        </authorList>
    </citation>
    <scope>NUCLEOTIDE SEQUENCE [LARGE SCALE GENOMIC DNA]</scope>
    <source>
        <strain evidence="3 4">QH-11</strain>
    </source>
</reference>
<dbReference type="STRING" id="1136941.ACH46_13195"/>
<evidence type="ECO:0000259" key="2">
    <source>
        <dbReference type="Pfam" id="PF08327"/>
    </source>
</evidence>
<dbReference type="KEGG" id="goq:ACH46_13195"/>
<comment type="similarity">
    <text evidence="1">Belongs to the AHA1 family.</text>
</comment>
<dbReference type="EMBL" id="CP011853">
    <property type="protein sequence ID" value="ALG85258.1"/>
    <property type="molecule type" value="Genomic_DNA"/>
</dbReference>
<name>A0A0N9N3E5_9ACTN</name>
<feature type="domain" description="Activator of Hsp90 ATPase homologue 1/2-like C-terminal" evidence="2">
    <location>
        <begin position="22"/>
        <end position="137"/>
    </location>
</feature>
<accession>A0A0N9N3E5</accession>
<dbReference type="InterPro" id="IPR023393">
    <property type="entry name" value="START-like_dom_sf"/>
</dbReference>
<organism evidence="3 4">
    <name type="scientific">Gordonia phthalatica</name>
    <dbReference type="NCBI Taxonomy" id="1136941"/>
    <lineage>
        <taxon>Bacteria</taxon>
        <taxon>Bacillati</taxon>
        <taxon>Actinomycetota</taxon>
        <taxon>Actinomycetes</taxon>
        <taxon>Mycobacteriales</taxon>
        <taxon>Gordoniaceae</taxon>
        <taxon>Gordonia</taxon>
    </lineage>
</organism>
<dbReference type="RefSeq" id="WP_062393332.1">
    <property type="nucleotide sequence ID" value="NZ_CP011853.1"/>
</dbReference>
<proteinExistence type="inferred from homology"/>
<reference evidence="4" key="1">
    <citation type="submission" date="2015-06" db="EMBL/GenBank/DDBJ databases">
        <title>Complete genome sequence and metabolic analysis of phthalate degradation pathway in Gordonia sp. QH-11.</title>
        <authorList>
            <person name="Jin D."/>
            <person name="Kong X."/>
            <person name="Bai Z."/>
        </authorList>
    </citation>
    <scope>NUCLEOTIDE SEQUENCE [LARGE SCALE GENOMIC DNA]</scope>
    <source>
        <strain evidence="4">QH-11</strain>
    </source>
</reference>
<dbReference type="OrthoDB" id="9803476at2"/>
<evidence type="ECO:0000256" key="1">
    <source>
        <dbReference type="ARBA" id="ARBA00006817"/>
    </source>
</evidence>
<sequence length="144" mass="15908">MTDPSQTAEPETATIEVDQFVAAPPATVWRLLTEPDLIAQWWAPGDVSAEVGHRFTLEMPGFGAQPCTVLESDAPRRFVYSFTTEWTLAWTLVPEGTGTRLFLAHSGFDLADKRMNDAFTRMGPGWRDVVLPRLAETAKTLSPA</sequence>
<evidence type="ECO:0000313" key="3">
    <source>
        <dbReference type="EMBL" id="ALG85258.1"/>
    </source>
</evidence>
<dbReference type="AlphaFoldDB" id="A0A0N9N3E5"/>
<protein>
    <submittedName>
        <fullName evidence="3">Polyketide cyclase</fullName>
    </submittedName>
</protein>
<dbReference type="Proteomes" id="UP000063789">
    <property type="component" value="Chromosome"/>
</dbReference>